<feature type="region of interest" description="Disordered" evidence="1">
    <location>
        <begin position="51"/>
        <end position="96"/>
    </location>
</feature>
<dbReference type="PANTHER" id="PTHR34404">
    <property type="entry name" value="REGULATORY PROTEIN, FMDB FAMILY"/>
    <property type="match status" value="1"/>
</dbReference>
<evidence type="ECO:0000256" key="1">
    <source>
        <dbReference type="SAM" id="MobiDB-lite"/>
    </source>
</evidence>
<evidence type="ECO:0000313" key="4">
    <source>
        <dbReference type="Proteomes" id="UP001160334"/>
    </source>
</evidence>
<dbReference type="RefSeq" id="WP_280762661.1">
    <property type="nucleotide sequence ID" value="NZ_JARXVC010000014.1"/>
</dbReference>
<reference evidence="3 4" key="1">
    <citation type="submission" date="2023-04" db="EMBL/GenBank/DDBJ databases">
        <title>Forest soil microbial communities from Buena Vista Peninsula, Colon Province, Panama.</title>
        <authorList>
            <person name="Bouskill N."/>
        </authorList>
    </citation>
    <scope>NUCLEOTIDE SEQUENCE [LARGE SCALE GENOMIC DNA]</scope>
    <source>
        <strain evidence="3 4">CFH S0262</strain>
    </source>
</reference>
<name>A0ABT6MHP1_9NOCA</name>
<evidence type="ECO:0000313" key="3">
    <source>
        <dbReference type="EMBL" id="MDH6283385.1"/>
    </source>
</evidence>
<feature type="compositionally biased region" description="Low complexity" evidence="1">
    <location>
        <begin position="73"/>
        <end position="96"/>
    </location>
</feature>
<sequence length="96" mass="9893">MPTYSYACTECDNRFDIVQSFTDDTLTVCPECSGKLRKLFNSVGIVFKGSGFYRTDSRGGSSTASEPAKKSDSSSSTSSSSASSSSSSASAPAAAS</sequence>
<evidence type="ECO:0000259" key="2">
    <source>
        <dbReference type="SMART" id="SM00834"/>
    </source>
</evidence>
<organism evidence="3 4">
    <name type="scientific">Prescottella agglutinans</name>
    <dbReference type="NCBI Taxonomy" id="1644129"/>
    <lineage>
        <taxon>Bacteria</taxon>
        <taxon>Bacillati</taxon>
        <taxon>Actinomycetota</taxon>
        <taxon>Actinomycetes</taxon>
        <taxon>Mycobacteriales</taxon>
        <taxon>Nocardiaceae</taxon>
        <taxon>Prescottella</taxon>
    </lineage>
</organism>
<proteinExistence type="predicted"/>
<dbReference type="PANTHER" id="PTHR34404:SF2">
    <property type="entry name" value="CONSERVED SERINE RICH PROTEIN"/>
    <property type="match status" value="1"/>
</dbReference>
<feature type="domain" description="Putative regulatory protein FmdB zinc ribbon" evidence="2">
    <location>
        <begin position="1"/>
        <end position="41"/>
    </location>
</feature>
<gene>
    <name evidence="3" type="ORF">M2280_004633</name>
</gene>
<accession>A0ABT6MHP1</accession>
<dbReference type="Pfam" id="PF09723">
    <property type="entry name" value="Zn_ribbon_8"/>
    <property type="match status" value="1"/>
</dbReference>
<dbReference type="EMBL" id="JARXVC010000014">
    <property type="protein sequence ID" value="MDH6283385.1"/>
    <property type="molecule type" value="Genomic_DNA"/>
</dbReference>
<protein>
    <submittedName>
        <fullName evidence="3">FmdB family regulatory protein</fullName>
    </submittedName>
</protein>
<dbReference type="NCBIfam" id="TIGR02605">
    <property type="entry name" value="CxxC_CxxC_SSSS"/>
    <property type="match status" value="1"/>
</dbReference>
<dbReference type="SMART" id="SM00834">
    <property type="entry name" value="CxxC_CXXC_SSSS"/>
    <property type="match status" value="1"/>
</dbReference>
<comment type="caution">
    <text evidence="3">The sequence shown here is derived from an EMBL/GenBank/DDBJ whole genome shotgun (WGS) entry which is preliminary data.</text>
</comment>
<dbReference type="InterPro" id="IPR013429">
    <property type="entry name" value="Regulatory_FmdB_Zinc_ribbon"/>
</dbReference>
<keyword evidence="4" id="KW-1185">Reference proteome</keyword>
<dbReference type="Proteomes" id="UP001160334">
    <property type="component" value="Unassembled WGS sequence"/>
</dbReference>